<comment type="similarity">
    <text evidence="2 5">Belongs to the flavin monoamine oxidase family.</text>
</comment>
<feature type="binding site" evidence="4">
    <location>
        <position position="18"/>
    </location>
    <ligand>
        <name>FAD</name>
        <dbReference type="ChEBI" id="CHEBI:57692"/>
    </ligand>
</feature>
<dbReference type="InterPro" id="IPR001613">
    <property type="entry name" value="Flavin_amine_oxidase"/>
</dbReference>
<keyword evidence="5" id="KW-0274">FAD</keyword>
<dbReference type="GO" id="GO:0003682">
    <property type="term" value="F:chromatin binding"/>
    <property type="evidence" value="ECO:0007669"/>
    <property type="project" value="TreeGrafter"/>
</dbReference>
<dbReference type="GO" id="GO:0006338">
    <property type="term" value="P:chromatin remodeling"/>
    <property type="evidence" value="ECO:0007669"/>
    <property type="project" value="TreeGrafter"/>
</dbReference>
<dbReference type="InterPro" id="IPR036188">
    <property type="entry name" value="FAD/NAD-bd_sf"/>
</dbReference>
<dbReference type="SUPFAM" id="SSF54373">
    <property type="entry name" value="FAD-linked reductases, C-terminal domain"/>
    <property type="match status" value="1"/>
</dbReference>
<dbReference type="InParanoid" id="A0A166N9S3"/>
<evidence type="ECO:0000256" key="3">
    <source>
        <dbReference type="ARBA" id="ARBA00023002"/>
    </source>
</evidence>
<comment type="cofactor">
    <cofactor evidence="1 5">
        <name>FAD</name>
        <dbReference type="ChEBI" id="CHEBI:57692"/>
    </cofactor>
</comment>
<protein>
    <recommendedName>
        <fullName evidence="5">Amine oxidase</fullName>
        <ecNumber evidence="5">1.4.3.-</ecNumber>
    </recommendedName>
</protein>
<dbReference type="PANTHER" id="PTHR10742">
    <property type="entry name" value="FLAVIN MONOAMINE OXIDASE"/>
    <property type="match status" value="1"/>
</dbReference>
<proteinExistence type="inferred from homology"/>
<evidence type="ECO:0000259" key="6">
    <source>
        <dbReference type="Pfam" id="PF01593"/>
    </source>
</evidence>
<dbReference type="GO" id="GO:0016491">
    <property type="term" value="F:oxidoreductase activity"/>
    <property type="evidence" value="ECO:0007669"/>
    <property type="project" value="UniProtKB-KW"/>
</dbReference>
<reference evidence="7 8" key="1">
    <citation type="journal article" date="2016" name="Mol. Biol. Evol.">
        <title>Comparative Genomics of Early-Diverging Mushroom-Forming Fungi Provides Insights into the Origins of Lignocellulose Decay Capabilities.</title>
        <authorList>
            <person name="Nagy L.G."/>
            <person name="Riley R."/>
            <person name="Tritt A."/>
            <person name="Adam C."/>
            <person name="Daum C."/>
            <person name="Floudas D."/>
            <person name="Sun H."/>
            <person name="Yadav J.S."/>
            <person name="Pangilinan J."/>
            <person name="Larsson K.H."/>
            <person name="Matsuura K."/>
            <person name="Barry K."/>
            <person name="Labutti K."/>
            <person name="Kuo R."/>
            <person name="Ohm R.A."/>
            <person name="Bhattacharya S.S."/>
            <person name="Shirouzu T."/>
            <person name="Yoshinaga Y."/>
            <person name="Martin F.M."/>
            <person name="Grigoriev I.V."/>
            <person name="Hibbett D.S."/>
        </authorList>
    </citation>
    <scope>NUCLEOTIDE SEQUENCE [LARGE SCALE GENOMIC DNA]</scope>
    <source>
        <strain evidence="7 8">HHB12029</strain>
    </source>
</reference>
<dbReference type="Pfam" id="PF01593">
    <property type="entry name" value="Amino_oxidase"/>
    <property type="match status" value="1"/>
</dbReference>
<dbReference type="EC" id="1.4.3.-" evidence="5"/>
<evidence type="ECO:0000256" key="4">
    <source>
        <dbReference type="PIRSR" id="PIRSR601613-1"/>
    </source>
</evidence>
<feature type="domain" description="Amine oxidase" evidence="6">
    <location>
        <begin position="17"/>
        <end position="470"/>
    </location>
</feature>
<dbReference type="InterPro" id="IPR050281">
    <property type="entry name" value="Flavin_monoamine_oxidase"/>
</dbReference>
<evidence type="ECO:0000256" key="5">
    <source>
        <dbReference type="RuleBase" id="RU362067"/>
    </source>
</evidence>
<name>A0A166N9S3_EXIGL</name>
<feature type="binding site" evidence="4">
    <location>
        <position position="221"/>
    </location>
    <ligand>
        <name>FAD</name>
        <dbReference type="ChEBI" id="CHEBI:57692"/>
    </ligand>
</feature>
<keyword evidence="3 5" id="KW-0560">Oxidoreductase</keyword>
<gene>
    <name evidence="7" type="ORF">EXIGLDRAFT_495339</name>
</gene>
<evidence type="ECO:0000256" key="2">
    <source>
        <dbReference type="ARBA" id="ARBA00005995"/>
    </source>
</evidence>
<keyword evidence="8" id="KW-1185">Reference proteome</keyword>
<dbReference type="Proteomes" id="UP000077266">
    <property type="component" value="Unassembled WGS sequence"/>
</dbReference>
<organism evidence="7 8">
    <name type="scientific">Exidia glandulosa HHB12029</name>
    <dbReference type="NCBI Taxonomy" id="1314781"/>
    <lineage>
        <taxon>Eukaryota</taxon>
        <taxon>Fungi</taxon>
        <taxon>Dikarya</taxon>
        <taxon>Basidiomycota</taxon>
        <taxon>Agaricomycotina</taxon>
        <taxon>Agaricomycetes</taxon>
        <taxon>Auriculariales</taxon>
        <taxon>Exidiaceae</taxon>
        <taxon>Exidia</taxon>
    </lineage>
</organism>
<feature type="binding site" evidence="4">
    <location>
        <begin position="37"/>
        <end position="38"/>
    </location>
    <ligand>
        <name>FAD</name>
        <dbReference type="ChEBI" id="CHEBI:57692"/>
    </ligand>
</feature>
<accession>A0A166N9S3</accession>
<keyword evidence="5" id="KW-0285">Flavoprotein</keyword>
<sequence>MHTEGLDADIVIVGAGISGLAAARELAEAGKSVLVLEARDRIGGRIHTIADAMPCAIDLGATEIHGYGSGNPFKAMAKQMQCPIYVPKSDEWSIFTQGRQIPNDQSRKLQRNVEETLFEKAREFAQVEAFPSASNSLGDYLFNETSPLYEGLEGPVDREHATALCNSWCSWTGAPFGDVSLRYWGFDGDFYGTSAYVPDGYAQFVRYIVHEKARLELKHEVISIRLEQGDPPCVYIRASTANGEKVFRAKACICTIPLGVLKAHCPSFGPPLPPRRIAAIQRLGFGSFTKVFISYPRVWWPADAQLLYLIFPPAPEDKEQNAAYSALTAQRAVEVRNLALMHDPPAPVLCLDYGPPAARLIEALPADEIKKALHALLVASIGPGEEDVPKPSACIVSSWNNDPFAMGAYSFIPKASGTGEEWATPLDFVELSKPLWEGRLGFAGEHTELDCWASAHGAMMSGEREANRLLQLLGT</sequence>
<dbReference type="SUPFAM" id="SSF51905">
    <property type="entry name" value="FAD/NAD(P)-binding domain"/>
    <property type="match status" value="1"/>
</dbReference>
<dbReference type="OrthoDB" id="5046242at2759"/>
<dbReference type="STRING" id="1314781.A0A166N9S3"/>
<dbReference type="Gene3D" id="3.50.50.60">
    <property type="entry name" value="FAD/NAD(P)-binding domain"/>
    <property type="match status" value="1"/>
</dbReference>
<dbReference type="EMBL" id="KV426725">
    <property type="protein sequence ID" value="KZV78914.1"/>
    <property type="molecule type" value="Genomic_DNA"/>
</dbReference>
<dbReference type="Gene3D" id="3.90.660.10">
    <property type="match status" value="1"/>
</dbReference>
<dbReference type="AlphaFoldDB" id="A0A166N9S3"/>
<evidence type="ECO:0000256" key="1">
    <source>
        <dbReference type="ARBA" id="ARBA00001974"/>
    </source>
</evidence>
<dbReference type="InterPro" id="IPR002937">
    <property type="entry name" value="Amino_oxidase"/>
</dbReference>
<dbReference type="PANTHER" id="PTHR10742:SF386">
    <property type="entry name" value="LYSINE-SPECIFIC HISTONE DEMETHYLASE 1A"/>
    <property type="match status" value="1"/>
</dbReference>
<evidence type="ECO:0000313" key="7">
    <source>
        <dbReference type="EMBL" id="KZV78914.1"/>
    </source>
</evidence>
<evidence type="ECO:0000313" key="8">
    <source>
        <dbReference type="Proteomes" id="UP000077266"/>
    </source>
</evidence>
<dbReference type="PRINTS" id="PR00757">
    <property type="entry name" value="AMINEOXDASEF"/>
</dbReference>
<dbReference type="GO" id="GO:0050660">
    <property type="term" value="F:flavin adenine dinucleotide binding"/>
    <property type="evidence" value="ECO:0007669"/>
    <property type="project" value="TreeGrafter"/>
</dbReference>